<reference evidence="1" key="2">
    <citation type="submission" date="2015-07" db="EMBL/GenBank/DDBJ databases">
        <authorList>
            <person name="Noorani M."/>
        </authorList>
    </citation>
    <scope>NUCLEOTIDE SEQUENCE</scope>
    <source>
        <strain evidence="1">Yugu1</strain>
    </source>
</reference>
<dbReference type="PROSITE" id="PS51257">
    <property type="entry name" value="PROKAR_LIPOPROTEIN"/>
    <property type="match status" value="1"/>
</dbReference>
<name>A0A368QFV5_SETIT</name>
<sequence>MREQLHKVVLHLTGQCTWQQFWGACEFTSMIIKIANGHGGYHEIYPSFLPRGITLF</sequence>
<protein>
    <submittedName>
        <fullName evidence="1">Uncharacterized protein</fullName>
    </submittedName>
</protein>
<dbReference type="EMBL" id="CM003530">
    <property type="protein sequence ID" value="RCV16841.1"/>
    <property type="molecule type" value="Genomic_DNA"/>
</dbReference>
<evidence type="ECO:0000313" key="1">
    <source>
        <dbReference type="EMBL" id="RCV16841.1"/>
    </source>
</evidence>
<accession>A0A368QFV5</accession>
<proteinExistence type="predicted"/>
<reference evidence="1" key="1">
    <citation type="journal article" date="2012" name="Nat. Biotechnol.">
        <title>Reference genome sequence of the model plant Setaria.</title>
        <authorList>
            <person name="Bennetzen J.L."/>
            <person name="Schmutz J."/>
            <person name="Wang H."/>
            <person name="Percifield R."/>
            <person name="Hawkins J."/>
            <person name="Pontaroli A.C."/>
            <person name="Estep M."/>
            <person name="Feng L."/>
            <person name="Vaughn J.N."/>
            <person name="Grimwood J."/>
            <person name="Jenkins J."/>
            <person name="Barry K."/>
            <person name="Lindquist E."/>
            <person name="Hellsten U."/>
            <person name="Deshpande S."/>
            <person name="Wang X."/>
            <person name="Wu X."/>
            <person name="Mitros T."/>
            <person name="Triplett J."/>
            <person name="Yang X."/>
            <person name="Ye C.Y."/>
            <person name="Mauro-Herrera M."/>
            <person name="Wang L."/>
            <person name="Li P."/>
            <person name="Sharma M."/>
            <person name="Sharma R."/>
            <person name="Ronald P.C."/>
            <person name="Panaud O."/>
            <person name="Kellogg E.A."/>
            <person name="Brutnell T.P."/>
            <person name="Doust A.N."/>
            <person name="Tuskan G.A."/>
            <person name="Rokhsar D."/>
            <person name="Devos K.M."/>
        </authorList>
    </citation>
    <scope>NUCLEOTIDE SEQUENCE [LARGE SCALE GENOMIC DNA]</scope>
    <source>
        <strain evidence="1">Yugu1</strain>
    </source>
</reference>
<dbReference type="AlphaFoldDB" id="A0A368QFV5"/>
<gene>
    <name evidence="1" type="ORF">SETIT_3G170700v2</name>
</gene>
<organism evidence="1">
    <name type="scientific">Setaria italica</name>
    <name type="common">Foxtail millet</name>
    <name type="synonym">Panicum italicum</name>
    <dbReference type="NCBI Taxonomy" id="4555"/>
    <lineage>
        <taxon>Eukaryota</taxon>
        <taxon>Viridiplantae</taxon>
        <taxon>Streptophyta</taxon>
        <taxon>Embryophyta</taxon>
        <taxon>Tracheophyta</taxon>
        <taxon>Spermatophyta</taxon>
        <taxon>Magnoliopsida</taxon>
        <taxon>Liliopsida</taxon>
        <taxon>Poales</taxon>
        <taxon>Poaceae</taxon>
        <taxon>PACMAD clade</taxon>
        <taxon>Panicoideae</taxon>
        <taxon>Panicodae</taxon>
        <taxon>Paniceae</taxon>
        <taxon>Cenchrinae</taxon>
        <taxon>Setaria</taxon>
    </lineage>
</organism>